<evidence type="ECO:0000313" key="2">
    <source>
        <dbReference type="Proteomes" id="UP000005824"/>
    </source>
</evidence>
<reference evidence="1 2" key="1">
    <citation type="journal article" date="2011" name="J. Bacteriol.">
        <title>Genome sequence of Chthoniobacter flavus Ellin428, an aerobic heterotrophic soil bacterium.</title>
        <authorList>
            <person name="Kant R."/>
            <person name="van Passel M.W."/>
            <person name="Palva A."/>
            <person name="Lucas S."/>
            <person name="Lapidus A."/>
            <person name="Glavina Del Rio T."/>
            <person name="Dalin E."/>
            <person name="Tice H."/>
            <person name="Bruce D."/>
            <person name="Goodwin L."/>
            <person name="Pitluck S."/>
            <person name="Larimer F.W."/>
            <person name="Land M.L."/>
            <person name="Hauser L."/>
            <person name="Sangwan P."/>
            <person name="de Vos W.M."/>
            <person name="Janssen P.H."/>
            <person name="Smidt H."/>
        </authorList>
    </citation>
    <scope>NUCLEOTIDE SEQUENCE [LARGE SCALE GENOMIC DNA]</scope>
    <source>
        <strain evidence="1 2">Ellin428</strain>
    </source>
</reference>
<organism evidence="1 2">
    <name type="scientific">Chthoniobacter flavus Ellin428</name>
    <dbReference type="NCBI Taxonomy" id="497964"/>
    <lineage>
        <taxon>Bacteria</taxon>
        <taxon>Pseudomonadati</taxon>
        <taxon>Verrucomicrobiota</taxon>
        <taxon>Spartobacteria</taxon>
        <taxon>Chthoniobacterales</taxon>
        <taxon>Chthoniobacteraceae</taxon>
        <taxon>Chthoniobacter</taxon>
    </lineage>
</organism>
<proteinExistence type="predicted"/>
<comment type="caution">
    <text evidence="1">The sequence shown here is derived from an EMBL/GenBank/DDBJ whole genome shotgun (WGS) entry which is preliminary data.</text>
</comment>
<gene>
    <name evidence="1" type="ORF">CfE428DRAFT_3973</name>
</gene>
<evidence type="ECO:0000313" key="1">
    <source>
        <dbReference type="EMBL" id="EDY18588.1"/>
    </source>
</evidence>
<dbReference type="Proteomes" id="UP000005824">
    <property type="component" value="Unassembled WGS sequence"/>
</dbReference>
<dbReference type="EMBL" id="ABVL01000012">
    <property type="protein sequence ID" value="EDY18588.1"/>
    <property type="molecule type" value="Genomic_DNA"/>
</dbReference>
<name>B4D4Y5_9BACT</name>
<keyword evidence="2" id="KW-1185">Reference proteome</keyword>
<accession>B4D4Y5</accession>
<protein>
    <submittedName>
        <fullName evidence="1">Uncharacterized protein</fullName>
    </submittedName>
</protein>
<sequence length="34" mass="3796">MVWGVNSEPLNTIANLCASESLGKEKYRDDEGRI</sequence>
<dbReference type="InParanoid" id="B4D4Y5"/>
<dbReference type="AlphaFoldDB" id="B4D4Y5"/>